<dbReference type="PANTHER" id="PTHR36933">
    <property type="entry name" value="SLL0788 PROTEIN"/>
    <property type="match status" value="1"/>
</dbReference>
<dbReference type="InterPro" id="IPR012347">
    <property type="entry name" value="Ferritin-like"/>
</dbReference>
<feature type="signal peptide" evidence="1">
    <location>
        <begin position="1"/>
        <end position="20"/>
    </location>
</feature>
<keyword evidence="4" id="KW-1185">Reference proteome</keyword>
<accession>A0A2S5TH25</accession>
<dbReference type="Gene3D" id="1.20.1260.10">
    <property type="match status" value="1"/>
</dbReference>
<feature type="domain" description="DUF305" evidence="2">
    <location>
        <begin position="43"/>
        <end position="208"/>
    </location>
</feature>
<feature type="chain" id="PRO_5015758102" description="DUF305 domain-containing protein" evidence="1">
    <location>
        <begin position="21"/>
        <end position="217"/>
    </location>
</feature>
<evidence type="ECO:0000259" key="2">
    <source>
        <dbReference type="Pfam" id="PF03713"/>
    </source>
</evidence>
<organism evidence="3 4">
    <name type="scientific">Solimonas fluminis</name>
    <dbReference type="NCBI Taxonomy" id="2086571"/>
    <lineage>
        <taxon>Bacteria</taxon>
        <taxon>Pseudomonadati</taxon>
        <taxon>Pseudomonadota</taxon>
        <taxon>Gammaproteobacteria</taxon>
        <taxon>Nevskiales</taxon>
        <taxon>Nevskiaceae</taxon>
        <taxon>Solimonas</taxon>
    </lineage>
</organism>
<comment type="caution">
    <text evidence="3">The sequence shown here is derived from an EMBL/GenBank/DDBJ whole genome shotgun (WGS) entry which is preliminary data.</text>
</comment>
<evidence type="ECO:0000256" key="1">
    <source>
        <dbReference type="SAM" id="SignalP"/>
    </source>
</evidence>
<evidence type="ECO:0000313" key="3">
    <source>
        <dbReference type="EMBL" id="PPE74279.1"/>
    </source>
</evidence>
<dbReference type="RefSeq" id="WP_104230167.1">
    <property type="nucleotide sequence ID" value="NZ_PSNW01000004.1"/>
</dbReference>
<evidence type="ECO:0000313" key="4">
    <source>
        <dbReference type="Proteomes" id="UP000238220"/>
    </source>
</evidence>
<dbReference type="InterPro" id="IPR005183">
    <property type="entry name" value="DUF305_CopM-like"/>
</dbReference>
<sequence>MRRFRGIALALILAGLAALAAYQQQALRAARTELAAVAGGPIDVGFAQSMSRHHQQAIAMAKFMLDGRPTRLALMAQTIADTQIAELGQMYGWLRLWNQPFVPPARGMDWMLLGREPPDAELSQYLLDCRRSPTGMAGLATPEELNRLRQLEGLERDRHFLRLMLAHHRGAVPMARFAADNARVPALRELAARVVMDQSREIDLLQRTLAVADQVKE</sequence>
<dbReference type="OrthoDB" id="8603558at2"/>
<reference evidence="3 4" key="1">
    <citation type="submission" date="2018-02" db="EMBL/GenBank/DDBJ databases">
        <title>Genome sequencing of Solimonas sp. HR-BB.</title>
        <authorList>
            <person name="Lee Y."/>
            <person name="Jeon C.O."/>
        </authorList>
    </citation>
    <scope>NUCLEOTIDE SEQUENCE [LARGE SCALE GENOMIC DNA]</scope>
    <source>
        <strain evidence="3 4">HR-BB</strain>
    </source>
</reference>
<dbReference type="Pfam" id="PF03713">
    <property type="entry name" value="DUF305"/>
    <property type="match status" value="1"/>
</dbReference>
<proteinExistence type="predicted"/>
<gene>
    <name evidence="3" type="ORF">C3942_09630</name>
</gene>
<dbReference type="AlphaFoldDB" id="A0A2S5TH25"/>
<keyword evidence="1" id="KW-0732">Signal</keyword>
<dbReference type="EMBL" id="PSNW01000004">
    <property type="protein sequence ID" value="PPE74279.1"/>
    <property type="molecule type" value="Genomic_DNA"/>
</dbReference>
<name>A0A2S5TH25_9GAMM</name>
<dbReference type="PANTHER" id="PTHR36933:SF1">
    <property type="entry name" value="SLL0788 PROTEIN"/>
    <property type="match status" value="1"/>
</dbReference>
<protein>
    <recommendedName>
        <fullName evidence="2">DUF305 domain-containing protein</fullName>
    </recommendedName>
</protein>
<dbReference type="Proteomes" id="UP000238220">
    <property type="component" value="Unassembled WGS sequence"/>
</dbReference>